<accession>A0A7W6CAE8</accession>
<comment type="caution">
    <text evidence="2">The sequence shown here is derived from an EMBL/GenBank/DDBJ whole genome shotgun (WGS) entry which is preliminary data.</text>
</comment>
<keyword evidence="2" id="KW-0489">Methyltransferase</keyword>
<dbReference type="InterPro" id="IPR041698">
    <property type="entry name" value="Methyltransf_25"/>
</dbReference>
<dbReference type="CDD" id="cd02440">
    <property type="entry name" value="AdoMet_MTases"/>
    <property type="match status" value="1"/>
</dbReference>
<reference evidence="2 3" key="1">
    <citation type="submission" date="2020-08" db="EMBL/GenBank/DDBJ databases">
        <title>Genomic Encyclopedia of Type Strains, Phase IV (KMG-IV): sequencing the most valuable type-strain genomes for metagenomic binning, comparative biology and taxonomic classification.</title>
        <authorList>
            <person name="Goeker M."/>
        </authorList>
    </citation>
    <scope>NUCLEOTIDE SEQUENCE [LARGE SCALE GENOMIC DNA]</scope>
    <source>
        <strain evidence="2 3">DSM 26438</strain>
    </source>
</reference>
<dbReference type="GO" id="GO:0032259">
    <property type="term" value="P:methylation"/>
    <property type="evidence" value="ECO:0007669"/>
    <property type="project" value="UniProtKB-KW"/>
</dbReference>
<dbReference type="Pfam" id="PF13649">
    <property type="entry name" value="Methyltransf_25"/>
    <property type="match status" value="1"/>
</dbReference>
<dbReference type="EMBL" id="JACIDV010000023">
    <property type="protein sequence ID" value="MBB3948627.1"/>
    <property type="molecule type" value="Genomic_DNA"/>
</dbReference>
<evidence type="ECO:0000313" key="2">
    <source>
        <dbReference type="EMBL" id="MBB3948627.1"/>
    </source>
</evidence>
<organism evidence="2 3">
    <name type="scientific">Rhizobium skierniewicense</name>
    <dbReference type="NCBI Taxonomy" id="984260"/>
    <lineage>
        <taxon>Bacteria</taxon>
        <taxon>Pseudomonadati</taxon>
        <taxon>Pseudomonadota</taxon>
        <taxon>Alphaproteobacteria</taxon>
        <taxon>Hyphomicrobiales</taxon>
        <taxon>Rhizobiaceae</taxon>
        <taxon>Rhizobium/Agrobacterium group</taxon>
        <taxon>Rhizobium</taxon>
    </lineage>
</organism>
<dbReference type="InterPro" id="IPR029063">
    <property type="entry name" value="SAM-dependent_MTases_sf"/>
</dbReference>
<evidence type="ECO:0000313" key="3">
    <source>
        <dbReference type="Proteomes" id="UP000565286"/>
    </source>
</evidence>
<gene>
    <name evidence="2" type="ORF">GGQ73_004617</name>
</gene>
<dbReference type="Gene3D" id="3.40.50.150">
    <property type="entry name" value="Vaccinia Virus protein VP39"/>
    <property type="match status" value="1"/>
</dbReference>
<sequence>MSGFDKEWLKLREPADRQARSEPILARFRQYLDPLREPHVILDVGCGTGSTYRTLSQELPRSNWKLLDYESVLLEEAQRLIGLQDNIEFHCQDLNSLDETLLNDVSIVTASALFDLCSADFCDRFVARLADRRIGLYAALTYDGVMEWSIRHPLDAQIAADFNLHQRFDKGFGRALGPTAAGHLADLCEASGFSVETADSPWHLGPSSAKLQKEFLAGLQEPIHEIGNVNELEFKTWLDFRHSHIDLNGSLCIVGHRDLLALPRTEM</sequence>
<evidence type="ECO:0000259" key="1">
    <source>
        <dbReference type="Pfam" id="PF13649"/>
    </source>
</evidence>
<keyword evidence="3" id="KW-1185">Reference proteome</keyword>
<dbReference type="AlphaFoldDB" id="A0A7W6CAE8"/>
<protein>
    <submittedName>
        <fullName evidence="2">SAM-dependent methyltransferase</fullName>
    </submittedName>
</protein>
<name>A0A7W6CAE8_9HYPH</name>
<dbReference type="GO" id="GO:0008168">
    <property type="term" value="F:methyltransferase activity"/>
    <property type="evidence" value="ECO:0007669"/>
    <property type="project" value="UniProtKB-KW"/>
</dbReference>
<dbReference type="RefSeq" id="WP_183897912.1">
    <property type="nucleotide sequence ID" value="NZ_JACIDV010000023.1"/>
</dbReference>
<proteinExistence type="predicted"/>
<dbReference type="Proteomes" id="UP000565286">
    <property type="component" value="Unassembled WGS sequence"/>
</dbReference>
<feature type="domain" description="Methyltransferase" evidence="1">
    <location>
        <begin position="41"/>
        <end position="130"/>
    </location>
</feature>
<dbReference type="SUPFAM" id="SSF53335">
    <property type="entry name" value="S-adenosyl-L-methionine-dependent methyltransferases"/>
    <property type="match status" value="1"/>
</dbReference>
<keyword evidence="2" id="KW-0808">Transferase</keyword>